<evidence type="ECO:0000313" key="2">
    <source>
        <dbReference type="EMBL" id="GMT25899.1"/>
    </source>
</evidence>
<feature type="domain" description="MATH" evidence="1">
    <location>
        <begin position="32"/>
        <end position="104"/>
    </location>
</feature>
<dbReference type="Pfam" id="PF00917">
    <property type="entry name" value="MATH"/>
    <property type="match status" value="1"/>
</dbReference>
<dbReference type="Proteomes" id="UP001432322">
    <property type="component" value="Unassembled WGS sequence"/>
</dbReference>
<dbReference type="EMBL" id="BTSY01000004">
    <property type="protein sequence ID" value="GMT25899.1"/>
    <property type="molecule type" value="Genomic_DNA"/>
</dbReference>
<protein>
    <recommendedName>
        <fullName evidence="1">MATH domain-containing protein</fullName>
    </recommendedName>
</protein>
<gene>
    <name evidence="2" type="ORF">PFISCL1PPCAC_17196</name>
</gene>
<comment type="caution">
    <text evidence="2">The sequence shown here is derived from an EMBL/GenBank/DDBJ whole genome shotgun (WGS) entry which is preliminary data.</text>
</comment>
<dbReference type="SUPFAM" id="SSF49599">
    <property type="entry name" value="TRAF domain-like"/>
    <property type="match status" value="1"/>
</dbReference>
<dbReference type="Gene3D" id="2.60.210.10">
    <property type="entry name" value="Apoptosis, Tumor Necrosis Factor Receptor Associated Protein 2, Chain A"/>
    <property type="match status" value="1"/>
</dbReference>
<evidence type="ECO:0000259" key="1">
    <source>
        <dbReference type="Pfam" id="PF00917"/>
    </source>
</evidence>
<evidence type="ECO:0000313" key="3">
    <source>
        <dbReference type="Proteomes" id="UP001432322"/>
    </source>
</evidence>
<accession>A0AAV5W7Q6</accession>
<reference evidence="2" key="1">
    <citation type="submission" date="2023-10" db="EMBL/GenBank/DDBJ databases">
        <title>Genome assembly of Pristionchus species.</title>
        <authorList>
            <person name="Yoshida K."/>
            <person name="Sommer R.J."/>
        </authorList>
    </citation>
    <scope>NUCLEOTIDE SEQUENCE</scope>
    <source>
        <strain evidence="2">RS5133</strain>
    </source>
</reference>
<proteinExistence type="predicted"/>
<organism evidence="2 3">
    <name type="scientific">Pristionchus fissidentatus</name>
    <dbReference type="NCBI Taxonomy" id="1538716"/>
    <lineage>
        <taxon>Eukaryota</taxon>
        <taxon>Metazoa</taxon>
        <taxon>Ecdysozoa</taxon>
        <taxon>Nematoda</taxon>
        <taxon>Chromadorea</taxon>
        <taxon>Rhabditida</taxon>
        <taxon>Rhabditina</taxon>
        <taxon>Diplogasteromorpha</taxon>
        <taxon>Diplogasteroidea</taxon>
        <taxon>Neodiplogasteridae</taxon>
        <taxon>Pristionchus</taxon>
    </lineage>
</organism>
<dbReference type="InterPro" id="IPR008974">
    <property type="entry name" value="TRAF-like"/>
</dbReference>
<keyword evidence="3" id="KW-1185">Reference proteome</keyword>
<feature type="non-terminal residue" evidence="2">
    <location>
        <position position="1"/>
    </location>
</feature>
<dbReference type="InterPro" id="IPR002083">
    <property type="entry name" value="MATH/TRAF_dom"/>
</dbReference>
<dbReference type="AlphaFoldDB" id="A0AAV5W7Q6"/>
<name>A0AAV5W7Q6_9BILA</name>
<feature type="non-terminal residue" evidence="2">
    <location>
        <position position="112"/>
    </location>
</feature>
<sequence length="112" mass="12430">HKVDQPDKMAPAFAELKWHFGKIASLTSTCDKSPVRYLHGLPWEVSVETYHLNDVKHLSIYAHCCGESTVPIWSVDAEFELLLHAHAPDAKSRCTKISSTFNQGIGGIGVEK</sequence>